<organism evidence="3 4">
    <name type="scientific">Thalassiosira pseudonana</name>
    <name type="common">Marine diatom</name>
    <name type="synonym">Cyclotella nana</name>
    <dbReference type="NCBI Taxonomy" id="35128"/>
    <lineage>
        <taxon>Eukaryota</taxon>
        <taxon>Sar</taxon>
        <taxon>Stramenopiles</taxon>
        <taxon>Ochrophyta</taxon>
        <taxon>Bacillariophyta</taxon>
        <taxon>Coscinodiscophyceae</taxon>
        <taxon>Thalassiosirophycidae</taxon>
        <taxon>Thalassiosirales</taxon>
        <taxon>Thalassiosiraceae</taxon>
        <taxon>Thalassiosira</taxon>
    </lineage>
</organism>
<evidence type="ECO:0000313" key="4">
    <source>
        <dbReference type="Proteomes" id="UP000001449"/>
    </source>
</evidence>
<dbReference type="InParanoid" id="B8CDA7"/>
<dbReference type="Gene3D" id="1.10.238.10">
    <property type="entry name" value="EF-hand"/>
    <property type="match status" value="1"/>
</dbReference>
<protein>
    <recommendedName>
        <fullName evidence="2">EF-hand domain-containing protein</fullName>
    </recommendedName>
</protein>
<proteinExistence type="predicted"/>
<dbReference type="PROSITE" id="PS50222">
    <property type="entry name" value="EF_HAND_2"/>
    <property type="match status" value="1"/>
</dbReference>
<reference evidence="3 4" key="1">
    <citation type="journal article" date="2004" name="Science">
        <title>The genome of the diatom Thalassiosira pseudonana: ecology, evolution, and metabolism.</title>
        <authorList>
            <person name="Armbrust E.V."/>
            <person name="Berges J.A."/>
            <person name="Bowler C."/>
            <person name="Green B.R."/>
            <person name="Martinez D."/>
            <person name="Putnam N.H."/>
            <person name="Zhou S."/>
            <person name="Allen A.E."/>
            <person name="Apt K.E."/>
            <person name="Bechner M."/>
            <person name="Brzezinski M.A."/>
            <person name="Chaal B.K."/>
            <person name="Chiovitti A."/>
            <person name="Davis A.K."/>
            <person name="Demarest M.S."/>
            <person name="Detter J.C."/>
            <person name="Glavina T."/>
            <person name="Goodstein D."/>
            <person name="Hadi M.Z."/>
            <person name="Hellsten U."/>
            <person name="Hildebrand M."/>
            <person name="Jenkins B.D."/>
            <person name="Jurka J."/>
            <person name="Kapitonov V.V."/>
            <person name="Kroger N."/>
            <person name="Lau W.W."/>
            <person name="Lane T.W."/>
            <person name="Larimer F.W."/>
            <person name="Lippmeier J.C."/>
            <person name="Lucas S."/>
            <person name="Medina M."/>
            <person name="Montsant A."/>
            <person name="Obornik M."/>
            <person name="Parker M.S."/>
            <person name="Palenik B."/>
            <person name="Pazour G.J."/>
            <person name="Richardson P.M."/>
            <person name="Rynearson T.A."/>
            <person name="Saito M.A."/>
            <person name="Schwartz D.C."/>
            <person name="Thamatrakoln K."/>
            <person name="Valentin K."/>
            <person name="Vardi A."/>
            <person name="Wilkerson F.P."/>
            <person name="Rokhsar D.S."/>
        </authorList>
    </citation>
    <scope>NUCLEOTIDE SEQUENCE [LARGE SCALE GENOMIC DNA]</scope>
    <source>
        <strain evidence="3 4">CCMP1335</strain>
    </source>
</reference>
<dbReference type="InterPro" id="IPR018247">
    <property type="entry name" value="EF_Hand_1_Ca_BS"/>
</dbReference>
<dbReference type="InterPro" id="IPR011992">
    <property type="entry name" value="EF-hand-dom_pair"/>
</dbReference>
<dbReference type="AlphaFoldDB" id="B8CDA7"/>
<feature type="domain" description="EF-hand" evidence="2">
    <location>
        <begin position="85"/>
        <end position="120"/>
    </location>
</feature>
<dbReference type="GO" id="GO:0005509">
    <property type="term" value="F:calcium ion binding"/>
    <property type="evidence" value="ECO:0007669"/>
    <property type="project" value="InterPro"/>
</dbReference>
<dbReference type="EMBL" id="CM000650">
    <property type="protein sequence ID" value="EED88626.1"/>
    <property type="molecule type" value="Genomic_DNA"/>
</dbReference>
<gene>
    <name evidence="3" type="ORF">THAPSDRAFT_10228</name>
</gene>
<sequence>MLRAIASTPLAKYSLSALSSRVTGAPSFLVANRSSTSLLPSASARHVNTASEQDYNDFRASLSPARQKFFDILNDYRTRNYSQCIPSRFLKEVLMALDTDHDHVVTMEEYQTLLKNIGAQDKMTKEDLNEIFEELGVDDNLHDDQKVIPVEAIEQCWSKFLKIPARAK</sequence>
<dbReference type="HOGENOM" id="CLU_1589731_0_0_1"/>
<keyword evidence="1" id="KW-0106">Calcium</keyword>
<dbReference type="GeneID" id="7450277"/>
<dbReference type="RefSeq" id="XP_002294271.1">
    <property type="nucleotide sequence ID" value="XM_002294235.1"/>
</dbReference>
<reference evidence="3 4" key="2">
    <citation type="journal article" date="2008" name="Nature">
        <title>The Phaeodactylum genome reveals the evolutionary history of diatom genomes.</title>
        <authorList>
            <person name="Bowler C."/>
            <person name="Allen A.E."/>
            <person name="Badger J.H."/>
            <person name="Grimwood J."/>
            <person name="Jabbari K."/>
            <person name="Kuo A."/>
            <person name="Maheswari U."/>
            <person name="Martens C."/>
            <person name="Maumus F."/>
            <person name="Otillar R.P."/>
            <person name="Rayko E."/>
            <person name="Salamov A."/>
            <person name="Vandepoele K."/>
            <person name="Beszteri B."/>
            <person name="Gruber A."/>
            <person name="Heijde M."/>
            <person name="Katinka M."/>
            <person name="Mock T."/>
            <person name="Valentin K."/>
            <person name="Verret F."/>
            <person name="Berges J.A."/>
            <person name="Brownlee C."/>
            <person name="Cadoret J.P."/>
            <person name="Chiovitti A."/>
            <person name="Choi C.J."/>
            <person name="Coesel S."/>
            <person name="De Martino A."/>
            <person name="Detter J.C."/>
            <person name="Durkin C."/>
            <person name="Falciatore A."/>
            <person name="Fournet J."/>
            <person name="Haruta M."/>
            <person name="Huysman M.J."/>
            <person name="Jenkins B.D."/>
            <person name="Jiroutova K."/>
            <person name="Jorgensen R.E."/>
            <person name="Joubert Y."/>
            <person name="Kaplan A."/>
            <person name="Kroger N."/>
            <person name="Kroth P.G."/>
            <person name="La Roche J."/>
            <person name="Lindquist E."/>
            <person name="Lommer M."/>
            <person name="Martin-Jezequel V."/>
            <person name="Lopez P.J."/>
            <person name="Lucas S."/>
            <person name="Mangogna M."/>
            <person name="McGinnis K."/>
            <person name="Medlin L.K."/>
            <person name="Montsant A."/>
            <person name="Oudot-Le Secq M.P."/>
            <person name="Napoli C."/>
            <person name="Obornik M."/>
            <person name="Parker M.S."/>
            <person name="Petit J.L."/>
            <person name="Porcel B.M."/>
            <person name="Poulsen N."/>
            <person name="Robison M."/>
            <person name="Rychlewski L."/>
            <person name="Rynearson T.A."/>
            <person name="Schmutz J."/>
            <person name="Shapiro H."/>
            <person name="Siaut M."/>
            <person name="Stanley M."/>
            <person name="Sussman M.R."/>
            <person name="Taylor A.R."/>
            <person name="Vardi A."/>
            <person name="von Dassow P."/>
            <person name="Vyverman W."/>
            <person name="Willis A."/>
            <person name="Wyrwicz L.S."/>
            <person name="Rokhsar D.S."/>
            <person name="Weissenbach J."/>
            <person name="Armbrust E.V."/>
            <person name="Green B.R."/>
            <person name="Van de Peer Y."/>
            <person name="Grigoriev I.V."/>
        </authorList>
    </citation>
    <scope>NUCLEOTIDE SEQUENCE [LARGE SCALE GENOMIC DNA]</scope>
    <source>
        <strain evidence="3 4">CCMP1335</strain>
    </source>
</reference>
<dbReference type="SUPFAM" id="SSF47473">
    <property type="entry name" value="EF-hand"/>
    <property type="match status" value="1"/>
</dbReference>
<dbReference type="PaxDb" id="35128-Thaps10228"/>
<evidence type="ECO:0000259" key="2">
    <source>
        <dbReference type="PROSITE" id="PS50222"/>
    </source>
</evidence>
<evidence type="ECO:0000256" key="1">
    <source>
        <dbReference type="ARBA" id="ARBA00022837"/>
    </source>
</evidence>
<accession>B8CDA7</accession>
<dbReference type="PROSITE" id="PS00018">
    <property type="entry name" value="EF_HAND_1"/>
    <property type="match status" value="1"/>
</dbReference>
<evidence type="ECO:0000313" key="3">
    <source>
        <dbReference type="EMBL" id="EED88626.1"/>
    </source>
</evidence>
<dbReference type="Proteomes" id="UP000001449">
    <property type="component" value="Chromosome 15"/>
</dbReference>
<keyword evidence="4" id="KW-1185">Reference proteome</keyword>
<name>B8CDA7_THAPS</name>
<dbReference type="InterPro" id="IPR002048">
    <property type="entry name" value="EF_hand_dom"/>
</dbReference>
<dbReference type="KEGG" id="tps:THAPSDRAFT_10228"/>